<dbReference type="GO" id="GO:0008270">
    <property type="term" value="F:zinc ion binding"/>
    <property type="evidence" value="ECO:0007669"/>
    <property type="project" value="UniProtKB-KW"/>
</dbReference>
<dbReference type="InterPro" id="IPR002893">
    <property type="entry name" value="Znf_MYND"/>
</dbReference>
<keyword evidence="1" id="KW-0479">Metal-binding</keyword>
<dbReference type="PROSITE" id="PS50865">
    <property type="entry name" value="ZF_MYND_2"/>
    <property type="match status" value="1"/>
</dbReference>
<evidence type="ECO:0000256" key="3">
    <source>
        <dbReference type="ARBA" id="ARBA00022833"/>
    </source>
</evidence>
<evidence type="ECO:0000256" key="2">
    <source>
        <dbReference type="ARBA" id="ARBA00022771"/>
    </source>
</evidence>
<dbReference type="Proteomes" id="UP001215280">
    <property type="component" value="Unassembled WGS sequence"/>
</dbReference>
<keyword evidence="2 4" id="KW-0863">Zinc-finger</keyword>
<organism evidence="6 7">
    <name type="scientific">Mycena maculata</name>
    <dbReference type="NCBI Taxonomy" id="230809"/>
    <lineage>
        <taxon>Eukaryota</taxon>
        <taxon>Fungi</taxon>
        <taxon>Dikarya</taxon>
        <taxon>Basidiomycota</taxon>
        <taxon>Agaricomycotina</taxon>
        <taxon>Agaricomycetes</taxon>
        <taxon>Agaricomycetidae</taxon>
        <taxon>Agaricales</taxon>
        <taxon>Marasmiineae</taxon>
        <taxon>Mycenaceae</taxon>
        <taxon>Mycena</taxon>
    </lineage>
</organism>
<evidence type="ECO:0000259" key="5">
    <source>
        <dbReference type="PROSITE" id="PS50865"/>
    </source>
</evidence>
<dbReference type="Gene3D" id="6.10.140.2220">
    <property type="match status" value="1"/>
</dbReference>
<feature type="domain" description="MYND-type" evidence="5">
    <location>
        <begin position="380"/>
        <end position="421"/>
    </location>
</feature>
<dbReference type="Pfam" id="PF01753">
    <property type="entry name" value="zf-MYND"/>
    <property type="match status" value="1"/>
</dbReference>
<gene>
    <name evidence="6" type="ORF">DFH07DRAFT_972156</name>
</gene>
<proteinExistence type="predicted"/>
<evidence type="ECO:0000313" key="7">
    <source>
        <dbReference type="Proteomes" id="UP001215280"/>
    </source>
</evidence>
<keyword evidence="3" id="KW-0862">Zinc</keyword>
<evidence type="ECO:0000256" key="1">
    <source>
        <dbReference type="ARBA" id="ARBA00022723"/>
    </source>
</evidence>
<accession>A0AAD7HK45</accession>
<evidence type="ECO:0000256" key="4">
    <source>
        <dbReference type="PROSITE-ProRule" id="PRU00134"/>
    </source>
</evidence>
<keyword evidence="7" id="KW-1185">Reference proteome</keyword>
<dbReference type="AlphaFoldDB" id="A0AAD7HK45"/>
<name>A0AAD7HK45_9AGAR</name>
<protein>
    <recommendedName>
        <fullName evidence="5">MYND-type domain-containing protein</fullName>
    </recommendedName>
</protein>
<sequence>MAFCAPDPSADALVHFSHYIDLLNQNELSMLLPIFHTALEPARIPMPSQMDGNYADVEHTVWAAVISFRSILFATVPPGAAPDVWPRLWAWFQFFQLFRAFFQRLGNLPTNRKSNGVGIIRFAATMVVHRPNEDLILRTAGFQALAARVWRSLVEDVDIPCQTDRLTILLALLSLSPESIVPNQLFEGAGGTAADLALVVIANLAVILPDGITELSIGDQARSRPLCLARAEELVRYLTVALCVASETAATAMVCDVIPICLSLLLEVFMTPQGYRQLQVAVRNGLLRGILLSGQTQFPEDVSRLLPLLLTHVLAPATVKYEVLVELQTAYSAVAKDATAELSPPTAEAWAKFSRILAERLEVLKIFNSTDHIIKAACDNTQCGIIREKSNLRRCGGCLRLMYCSQECQILDWKRGHRESCAHYRVGNPRINTDYSSRGLSFMCALLDHDYQAARVTASSQIFTAAEPVWFDYRSADLTVEVQAPVADFQLPPDIVRRASDSTGCISIHILYLSEGKQSRAFVIPLRTPKILNKVDTAMYGIHQFLTALPP</sequence>
<dbReference type="EMBL" id="JARJLG010000264">
    <property type="protein sequence ID" value="KAJ7721847.1"/>
    <property type="molecule type" value="Genomic_DNA"/>
</dbReference>
<evidence type="ECO:0000313" key="6">
    <source>
        <dbReference type="EMBL" id="KAJ7721847.1"/>
    </source>
</evidence>
<dbReference type="SUPFAM" id="SSF144232">
    <property type="entry name" value="HIT/MYND zinc finger-like"/>
    <property type="match status" value="1"/>
</dbReference>
<comment type="caution">
    <text evidence="6">The sequence shown here is derived from an EMBL/GenBank/DDBJ whole genome shotgun (WGS) entry which is preliminary data.</text>
</comment>
<reference evidence="6" key="1">
    <citation type="submission" date="2023-03" db="EMBL/GenBank/DDBJ databases">
        <title>Massive genome expansion in bonnet fungi (Mycena s.s.) driven by repeated elements and novel gene families across ecological guilds.</title>
        <authorList>
            <consortium name="Lawrence Berkeley National Laboratory"/>
            <person name="Harder C.B."/>
            <person name="Miyauchi S."/>
            <person name="Viragh M."/>
            <person name="Kuo A."/>
            <person name="Thoen E."/>
            <person name="Andreopoulos B."/>
            <person name="Lu D."/>
            <person name="Skrede I."/>
            <person name="Drula E."/>
            <person name="Henrissat B."/>
            <person name="Morin E."/>
            <person name="Kohler A."/>
            <person name="Barry K."/>
            <person name="LaButti K."/>
            <person name="Morin E."/>
            <person name="Salamov A."/>
            <person name="Lipzen A."/>
            <person name="Mereny Z."/>
            <person name="Hegedus B."/>
            <person name="Baldrian P."/>
            <person name="Stursova M."/>
            <person name="Weitz H."/>
            <person name="Taylor A."/>
            <person name="Grigoriev I.V."/>
            <person name="Nagy L.G."/>
            <person name="Martin F."/>
            <person name="Kauserud H."/>
        </authorList>
    </citation>
    <scope>NUCLEOTIDE SEQUENCE</scope>
    <source>
        <strain evidence="6">CBHHK188m</strain>
    </source>
</reference>